<dbReference type="EMBL" id="CAJOBI010070511">
    <property type="protein sequence ID" value="CAF4455679.1"/>
    <property type="molecule type" value="Genomic_DNA"/>
</dbReference>
<feature type="non-terminal residue" evidence="1">
    <location>
        <position position="134"/>
    </location>
</feature>
<evidence type="ECO:0000313" key="1">
    <source>
        <dbReference type="EMBL" id="CAF4455679.1"/>
    </source>
</evidence>
<protein>
    <submittedName>
        <fullName evidence="1">Uncharacterized protein</fullName>
    </submittedName>
</protein>
<accession>A0A8S2WQI0</accession>
<name>A0A8S2WQI0_9BILA</name>
<reference evidence="1" key="1">
    <citation type="submission" date="2021-02" db="EMBL/GenBank/DDBJ databases">
        <authorList>
            <person name="Nowell W R."/>
        </authorList>
    </citation>
    <scope>NUCLEOTIDE SEQUENCE</scope>
</reference>
<dbReference type="AlphaFoldDB" id="A0A8S2WQI0"/>
<proteinExistence type="predicted"/>
<evidence type="ECO:0000313" key="2">
    <source>
        <dbReference type="Proteomes" id="UP000676336"/>
    </source>
</evidence>
<comment type="caution">
    <text evidence="1">The sequence shown here is derived from an EMBL/GenBank/DDBJ whole genome shotgun (WGS) entry which is preliminary data.</text>
</comment>
<dbReference type="Proteomes" id="UP000676336">
    <property type="component" value="Unassembled WGS sequence"/>
</dbReference>
<organism evidence="1 2">
    <name type="scientific">Rotaria magnacalcarata</name>
    <dbReference type="NCBI Taxonomy" id="392030"/>
    <lineage>
        <taxon>Eukaryota</taxon>
        <taxon>Metazoa</taxon>
        <taxon>Spiralia</taxon>
        <taxon>Gnathifera</taxon>
        <taxon>Rotifera</taxon>
        <taxon>Eurotatoria</taxon>
        <taxon>Bdelloidea</taxon>
        <taxon>Philodinida</taxon>
        <taxon>Philodinidae</taxon>
        <taxon>Rotaria</taxon>
    </lineage>
</organism>
<gene>
    <name evidence="1" type="ORF">SMN809_LOCUS32920</name>
</gene>
<sequence length="134" mass="15440">MTSRRQVLPRQVFTPTQGTPPPSHYLLFFEDTNSYQIVARSSLKKINGDVVFIMIRNKLVKTKSAYHGSLEECNSEYLRLTRVSQNESFNDDDGCSCDEVYDIISYHSFNSSTSHHFMTQLEFPHHTTLVTLSE</sequence>